<dbReference type="PANTHER" id="PTHR21363:SF0">
    <property type="entry name" value="PREPHENATE DEHYDROGENASE [NADP(+)]"/>
    <property type="match status" value="1"/>
</dbReference>
<keyword evidence="9" id="KW-0057">Aromatic amino acid biosynthesis</keyword>
<reference evidence="12" key="1">
    <citation type="submission" date="2017-04" db="EMBL/GenBank/DDBJ databases">
        <title>Function of individual gut microbiota members based on whole genome sequencing of pure cultures obtained from chicken caecum.</title>
        <authorList>
            <person name="Medvecky M."/>
            <person name="Cejkova D."/>
            <person name="Polansky O."/>
            <person name="Karasova D."/>
            <person name="Kubasova T."/>
            <person name="Cizek A."/>
            <person name="Rychlik I."/>
        </authorList>
    </citation>
    <scope>NUCLEOTIDE SEQUENCE [LARGE SCALE GENOMIC DNA]</scope>
    <source>
        <strain evidence="12">An144</strain>
    </source>
</reference>
<dbReference type="GO" id="GO:0006571">
    <property type="term" value="P:tyrosine biosynthetic process"/>
    <property type="evidence" value="ECO:0007669"/>
    <property type="project" value="UniProtKB-UniPathway"/>
</dbReference>
<dbReference type="SUPFAM" id="SSF48179">
    <property type="entry name" value="6-phosphogluconate dehydrogenase C-terminal domain-like"/>
    <property type="match status" value="1"/>
</dbReference>
<dbReference type="InterPro" id="IPR002912">
    <property type="entry name" value="ACT_dom"/>
</dbReference>
<dbReference type="PROSITE" id="PS51671">
    <property type="entry name" value="ACT"/>
    <property type="match status" value="1"/>
</dbReference>
<dbReference type="UniPathway" id="UPA00122">
    <property type="reaction ID" value="UER00961"/>
</dbReference>
<evidence type="ECO:0000256" key="6">
    <source>
        <dbReference type="ARBA" id="ARBA00022605"/>
    </source>
</evidence>
<comment type="pathway">
    <text evidence="1">Amino-acid biosynthesis; L-tyrosine biosynthesis; (4-hydroxyphenyl)pyruvate from prephenate (NAD(+) route): step 1/1.</text>
</comment>
<dbReference type="GO" id="GO:0004665">
    <property type="term" value="F:prephenate dehydrogenase (NADP+) activity"/>
    <property type="evidence" value="ECO:0007669"/>
    <property type="project" value="InterPro"/>
</dbReference>
<keyword evidence="7" id="KW-0560">Oxidoreductase</keyword>
<dbReference type="Gene3D" id="3.40.50.720">
    <property type="entry name" value="NAD(P)-binding Rossmann-like Domain"/>
    <property type="match status" value="1"/>
</dbReference>
<name>A0A0H2QC44_9ENTE</name>
<protein>
    <recommendedName>
        <fullName evidence="4">Prephenate dehydrogenase</fullName>
        <ecNumber evidence="3">1.3.1.12</ecNumber>
    </recommendedName>
</protein>
<dbReference type="RefSeq" id="WP_047241875.1">
    <property type="nucleotide sequence ID" value="NZ_CP010060.1"/>
</dbReference>
<dbReference type="CDD" id="cd04909">
    <property type="entry name" value="ACT_PDH-BS"/>
    <property type="match status" value="1"/>
</dbReference>
<evidence type="ECO:0000313" key="11">
    <source>
        <dbReference type="EMBL" id="OUQ11920.1"/>
    </source>
</evidence>
<dbReference type="Gene3D" id="1.10.3660.10">
    <property type="entry name" value="6-phosphogluconate dehydrogenase C-terminal like domain"/>
    <property type="match status" value="1"/>
</dbReference>
<evidence type="ECO:0000256" key="7">
    <source>
        <dbReference type="ARBA" id="ARBA00023002"/>
    </source>
</evidence>
<keyword evidence="8" id="KW-0520">NAD</keyword>
<dbReference type="InterPro" id="IPR045865">
    <property type="entry name" value="ACT-like_dom_sf"/>
</dbReference>
<evidence type="ECO:0000256" key="5">
    <source>
        <dbReference type="ARBA" id="ARBA00022498"/>
    </source>
</evidence>
<keyword evidence="6" id="KW-0028">Amino-acid biosynthesis</keyword>
<dbReference type="PANTHER" id="PTHR21363">
    <property type="entry name" value="PREPHENATE DEHYDROGENASE"/>
    <property type="match status" value="1"/>
</dbReference>
<dbReference type="InterPro" id="IPR046826">
    <property type="entry name" value="PDH_N"/>
</dbReference>
<dbReference type="SUPFAM" id="SSF55021">
    <property type="entry name" value="ACT-like"/>
    <property type="match status" value="1"/>
</dbReference>
<evidence type="ECO:0000256" key="8">
    <source>
        <dbReference type="ARBA" id="ARBA00023027"/>
    </source>
</evidence>
<evidence type="ECO:0000256" key="10">
    <source>
        <dbReference type="ARBA" id="ARBA00049260"/>
    </source>
</evidence>
<dbReference type="Gene3D" id="3.30.70.260">
    <property type="match status" value="1"/>
</dbReference>
<evidence type="ECO:0000256" key="9">
    <source>
        <dbReference type="ARBA" id="ARBA00023141"/>
    </source>
</evidence>
<keyword evidence="5" id="KW-0827">Tyrosine biosynthesis</keyword>
<dbReference type="InterPro" id="IPR050812">
    <property type="entry name" value="Preph/Arog_dehydrog"/>
</dbReference>
<dbReference type="GO" id="GO:0008977">
    <property type="term" value="F:prephenate dehydrogenase (NAD+) activity"/>
    <property type="evidence" value="ECO:0007669"/>
    <property type="project" value="UniProtKB-EC"/>
</dbReference>
<dbReference type="Pfam" id="PF02153">
    <property type="entry name" value="PDH_N"/>
    <property type="match status" value="1"/>
</dbReference>
<dbReference type="SUPFAM" id="SSF51735">
    <property type="entry name" value="NAD(P)-binding Rossmann-fold domains"/>
    <property type="match status" value="1"/>
</dbReference>
<dbReference type="InterPro" id="IPR046825">
    <property type="entry name" value="PDH_C"/>
</dbReference>
<dbReference type="GO" id="GO:0070403">
    <property type="term" value="F:NAD+ binding"/>
    <property type="evidence" value="ECO:0007669"/>
    <property type="project" value="InterPro"/>
</dbReference>
<dbReference type="EMBL" id="NFLC01000001">
    <property type="protein sequence ID" value="OUQ11920.1"/>
    <property type="molecule type" value="Genomic_DNA"/>
</dbReference>
<dbReference type="InterPro" id="IPR008927">
    <property type="entry name" value="6-PGluconate_DH-like_C_sf"/>
</dbReference>
<dbReference type="AlphaFoldDB" id="A0A0H2QC44"/>
<sequence>MNTLKHTKQILVIGLGLIGGSLAKCIRLAHPDYHIIGFDANLTSGKTAVKRGVIDEFTQNLQEAAQTSDIILLAVPVKISLDYLKQLNQYSLKDSVLVTDAGSTKCEISEFAQTLKFDFIGGHPMAGSHKSGIQASDVNLFENAYYIFTPFDKQNPRVAELTDLFSGTRAKQIILTPQEHDEITAMLSHLPHIIAAALVNQADQFNQLHPHAKRLAAGGFRDITRIASSDPKMWTDILLSNQTSLIHLIDQWQEKMAEVKSWLTSDNQTQIYQFFENAKDTRDRLPVHSNGAIPAFHDLFIDVPDKPGVIAEVTTLLGQANLSIINIKILETREDIIGVLQVSFKNQADLLAGKACIEANTPYHCRVK</sequence>
<evidence type="ECO:0000313" key="12">
    <source>
        <dbReference type="Proteomes" id="UP000196074"/>
    </source>
</evidence>
<organism evidence="11 12">
    <name type="scientific">Enterococcus cecorum</name>
    <dbReference type="NCBI Taxonomy" id="44008"/>
    <lineage>
        <taxon>Bacteria</taxon>
        <taxon>Bacillati</taxon>
        <taxon>Bacillota</taxon>
        <taxon>Bacilli</taxon>
        <taxon>Lactobacillales</taxon>
        <taxon>Enterococcaceae</taxon>
        <taxon>Enterococcus</taxon>
    </lineage>
</organism>
<dbReference type="Pfam" id="PF01842">
    <property type="entry name" value="ACT"/>
    <property type="match status" value="1"/>
</dbReference>
<dbReference type="InterPro" id="IPR036291">
    <property type="entry name" value="NAD(P)-bd_dom_sf"/>
</dbReference>
<comment type="catalytic activity">
    <reaction evidence="10">
        <text>prephenate + NAD(+) = 3-(4-hydroxyphenyl)pyruvate + CO2 + NADH</text>
        <dbReference type="Rhea" id="RHEA:13869"/>
        <dbReference type="ChEBI" id="CHEBI:16526"/>
        <dbReference type="ChEBI" id="CHEBI:29934"/>
        <dbReference type="ChEBI" id="CHEBI:36242"/>
        <dbReference type="ChEBI" id="CHEBI:57540"/>
        <dbReference type="ChEBI" id="CHEBI:57945"/>
        <dbReference type="EC" id="1.3.1.12"/>
    </reaction>
</comment>
<evidence type="ECO:0000256" key="2">
    <source>
        <dbReference type="ARBA" id="ARBA00007964"/>
    </source>
</evidence>
<dbReference type="NCBIfam" id="NF005107">
    <property type="entry name" value="PRK06545.1-5"/>
    <property type="match status" value="1"/>
</dbReference>
<evidence type="ECO:0000256" key="1">
    <source>
        <dbReference type="ARBA" id="ARBA00005067"/>
    </source>
</evidence>
<dbReference type="InterPro" id="IPR003099">
    <property type="entry name" value="Prephen_DH"/>
</dbReference>
<dbReference type="FunFam" id="1.10.3660.10:FF:000003">
    <property type="entry name" value="Prephenate dehydrogenase"/>
    <property type="match status" value="1"/>
</dbReference>
<dbReference type="Proteomes" id="UP000196074">
    <property type="component" value="Unassembled WGS sequence"/>
</dbReference>
<dbReference type="Pfam" id="PF20463">
    <property type="entry name" value="PDH_C"/>
    <property type="match status" value="1"/>
</dbReference>
<comment type="similarity">
    <text evidence="2">Belongs to the prephenate/arogenate dehydrogenase family.</text>
</comment>
<proteinExistence type="inferred from homology"/>
<evidence type="ECO:0000256" key="4">
    <source>
        <dbReference type="ARBA" id="ARBA00016891"/>
    </source>
</evidence>
<dbReference type="EC" id="1.3.1.12" evidence="3"/>
<comment type="caution">
    <text evidence="11">The sequence shown here is derived from an EMBL/GenBank/DDBJ whole genome shotgun (WGS) entry which is preliminary data.</text>
</comment>
<accession>A0A0H2QC44</accession>
<gene>
    <name evidence="11" type="ORF">B5E88_00915</name>
</gene>
<evidence type="ECO:0000256" key="3">
    <source>
        <dbReference type="ARBA" id="ARBA00012068"/>
    </source>
</evidence>
<dbReference type="PROSITE" id="PS51176">
    <property type="entry name" value="PDH_ADH"/>
    <property type="match status" value="1"/>
</dbReference>
<dbReference type="FunFam" id="3.40.50.720:FF:000208">
    <property type="entry name" value="Prephenate dehydrogenase"/>
    <property type="match status" value="1"/>
</dbReference>